<dbReference type="AlphaFoldDB" id="A0A9J6GH81"/>
<dbReference type="VEuPathDB" id="VectorBase:HLOH_047480"/>
<accession>A0A9J6GH81</accession>
<keyword evidence="2" id="KW-1185">Reference proteome</keyword>
<name>A0A9J6GH81_HAELO</name>
<evidence type="ECO:0008006" key="3">
    <source>
        <dbReference type="Google" id="ProtNLM"/>
    </source>
</evidence>
<reference evidence="1 2" key="1">
    <citation type="journal article" date="2020" name="Cell">
        <title>Large-Scale Comparative Analyses of Tick Genomes Elucidate Their Genetic Diversity and Vector Capacities.</title>
        <authorList>
            <consortium name="Tick Genome and Microbiome Consortium (TIGMIC)"/>
            <person name="Jia N."/>
            <person name="Wang J."/>
            <person name="Shi W."/>
            <person name="Du L."/>
            <person name="Sun Y."/>
            <person name="Zhan W."/>
            <person name="Jiang J.F."/>
            <person name="Wang Q."/>
            <person name="Zhang B."/>
            <person name="Ji P."/>
            <person name="Bell-Sakyi L."/>
            <person name="Cui X.M."/>
            <person name="Yuan T.T."/>
            <person name="Jiang B.G."/>
            <person name="Yang W.F."/>
            <person name="Lam T.T."/>
            <person name="Chang Q.C."/>
            <person name="Ding S.J."/>
            <person name="Wang X.J."/>
            <person name="Zhu J.G."/>
            <person name="Ruan X.D."/>
            <person name="Zhao L."/>
            <person name="Wei J.T."/>
            <person name="Ye R.Z."/>
            <person name="Que T.C."/>
            <person name="Du C.H."/>
            <person name="Zhou Y.H."/>
            <person name="Cheng J.X."/>
            <person name="Dai P.F."/>
            <person name="Guo W.B."/>
            <person name="Han X.H."/>
            <person name="Huang E.J."/>
            <person name="Li L.F."/>
            <person name="Wei W."/>
            <person name="Gao Y.C."/>
            <person name="Liu J.Z."/>
            <person name="Shao H.Z."/>
            <person name="Wang X."/>
            <person name="Wang C.C."/>
            <person name="Yang T.C."/>
            <person name="Huo Q.B."/>
            <person name="Li W."/>
            <person name="Chen H.Y."/>
            <person name="Chen S.E."/>
            <person name="Zhou L.G."/>
            <person name="Ni X.B."/>
            <person name="Tian J.H."/>
            <person name="Sheng Y."/>
            <person name="Liu T."/>
            <person name="Pan Y.S."/>
            <person name="Xia L.Y."/>
            <person name="Li J."/>
            <person name="Zhao F."/>
            <person name="Cao W.C."/>
        </authorList>
    </citation>
    <scope>NUCLEOTIDE SEQUENCE [LARGE SCALE GENOMIC DNA]</scope>
    <source>
        <strain evidence="1">HaeL-2018</strain>
    </source>
</reference>
<evidence type="ECO:0000313" key="2">
    <source>
        <dbReference type="Proteomes" id="UP000821853"/>
    </source>
</evidence>
<sequence>MAAPEDCGRGVLHGIDRRITEEELEVGLSHSTNPPVLGVRRMGTSESVIITFGVSWVPKWVRILESPIQSFLYRKKHEVCFKCGQVGYRSDVCM</sequence>
<gene>
    <name evidence="1" type="ORF">HPB48_016152</name>
</gene>
<protein>
    <recommendedName>
        <fullName evidence="3">CCHC-type domain-containing protein</fullName>
    </recommendedName>
</protein>
<comment type="caution">
    <text evidence="1">The sequence shown here is derived from an EMBL/GenBank/DDBJ whole genome shotgun (WGS) entry which is preliminary data.</text>
</comment>
<organism evidence="1 2">
    <name type="scientific">Haemaphysalis longicornis</name>
    <name type="common">Bush tick</name>
    <dbReference type="NCBI Taxonomy" id="44386"/>
    <lineage>
        <taxon>Eukaryota</taxon>
        <taxon>Metazoa</taxon>
        <taxon>Ecdysozoa</taxon>
        <taxon>Arthropoda</taxon>
        <taxon>Chelicerata</taxon>
        <taxon>Arachnida</taxon>
        <taxon>Acari</taxon>
        <taxon>Parasitiformes</taxon>
        <taxon>Ixodida</taxon>
        <taxon>Ixodoidea</taxon>
        <taxon>Ixodidae</taxon>
        <taxon>Haemaphysalinae</taxon>
        <taxon>Haemaphysalis</taxon>
    </lineage>
</organism>
<dbReference type="Proteomes" id="UP000821853">
    <property type="component" value="Chromosome 4"/>
</dbReference>
<proteinExistence type="predicted"/>
<dbReference type="EMBL" id="JABSTR010000006">
    <property type="protein sequence ID" value="KAH9373872.1"/>
    <property type="molecule type" value="Genomic_DNA"/>
</dbReference>
<evidence type="ECO:0000313" key="1">
    <source>
        <dbReference type="EMBL" id="KAH9373872.1"/>
    </source>
</evidence>
<dbReference type="OrthoDB" id="10422833at2759"/>